<evidence type="ECO:0000313" key="11">
    <source>
        <dbReference type="EMBL" id="ORZ20387.1"/>
    </source>
</evidence>
<dbReference type="InterPro" id="IPR000719">
    <property type="entry name" value="Prot_kinase_dom"/>
</dbReference>
<dbReference type="GO" id="GO:0004674">
    <property type="term" value="F:protein serine/threonine kinase activity"/>
    <property type="evidence" value="ECO:0007669"/>
    <property type="project" value="UniProtKB-KW"/>
</dbReference>
<dbReference type="PANTHER" id="PTHR24343">
    <property type="entry name" value="SERINE/THREONINE KINASE"/>
    <property type="match status" value="1"/>
</dbReference>
<dbReference type="GO" id="GO:0005524">
    <property type="term" value="F:ATP binding"/>
    <property type="evidence" value="ECO:0007669"/>
    <property type="project" value="UniProtKB-KW"/>
</dbReference>
<protein>
    <recommendedName>
        <fullName evidence="1">non-specific serine/threonine protein kinase</fullName>
        <ecNumber evidence="1">2.7.11.1</ecNumber>
    </recommendedName>
</protein>
<evidence type="ECO:0000259" key="10">
    <source>
        <dbReference type="PROSITE" id="PS50011"/>
    </source>
</evidence>
<proteinExistence type="predicted"/>
<keyword evidence="3" id="KW-0808">Transferase</keyword>
<dbReference type="PROSITE" id="PS50011">
    <property type="entry name" value="PROTEIN_KINASE_DOM"/>
    <property type="match status" value="1"/>
</dbReference>
<keyword evidence="4" id="KW-0547">Nucleotide-binding</keyword>
<dbReference type="GO" id="GO:0005829">
    <property type="term" value="C:cytosol"/>
    <property type="evidence" value="ECO:0007669"/>
    <property type="project" value="TreeGrafter"/>
</dbReference>
<evidence type="ECO:0000256" key="2">
    <source>
        <dbReference type="ARBA" id="ARBA00022527"/>
    </source>
</evidence>
<dbReference type="Pfam" id="PF00069">
    <property type="entry name" value="Pkinase"/>
    <property type="match status" value="2"/>
</dbReference>
<evidence type="ECO:0000256" key="5">
    <source>
        <dbReference type="ARBA" id="ARBA00022777"/>
    </source>
</evidence>
<dbReference type="Proteomes" id="UP000193560">
    <property type="component" value="Unassembled WGS sequence"/>
</dbReference>
<dbReference type="PANTHER" id="PTHR24343:SF558">
    <property type="entry name" value="PROTEIN KINASE DOMAIN-CONTAINING PROTEIN"/>
    <property type="match status" value="1"/>
</dbReference>
<dbReference type="OrthoDB" id="6513151at2759"/>
<dbReference type="EC" id="2.7.11.1" evidence="1"/>
<dbReference type="AlphaFoldDB" id="A0A1X2IQ57"/>
<dbReference type="InterPro" id="IPR011009">
    <property type="entry name" value="Kinase-like_dom_sf"/>
</dbReference>
<evidence type="ECO:0000256" key="8">
    <source>
        <dbReference type="ARBA" id="ARBA00048679"/>
    </source>
</evidence>
<evidence type="ECO:0000256" key="1">
    <source>
        <dbReference type="ARBA" id="ARBA00012513"/>
    </source>
</evidence>
<evidence type="ECO:0000256" key="9">
    <source>
        <dbReference type="SAM" id="MobiDB-lite"/>
    </source>
</evidence>
<dbReference type="Gene3D" id="1.10.510.10">
    <property type="entry name" value="Transferase(Phosphotransferase) domain 1"/>
    <property type="match status" value="2"/>
</dbReference>
<keyword evidence="12" id="KW-1185">Reference proteome</keyword>
<keyword evidence="2" id="KW-0723">Serine/threonine-protein kinase</keyword>
<feature type="compositionally biased region" description="Polar residues" evidence="9">
    <location>
        <begin position="1"/>
        <end position="11"/>
    </location>
</feature>
<feature type="compositionally biased region" description="Low complexity" evidence="9">
    <location>
        <begin position="36"/>
        <end position="52"/>
    </location>
</feature>
<sequence length="449" mass="50377">MTSQVIQSSYQHDFRKENHDDYPAKSYQQDEDQCFSPTSPSSSSSSSSSSSPTTYFIDSLSEKCCYKQSSPSSFIQRCIKPKNYNRKPPSSNLESRYGRLQNGNIGRGAYASVRLIVSHNHHQNYHHHHSKSSNYYYQHDTKTNSMGSSLKQIYAVKIFKKKRHAEDHGKYMKRLISEYCIASSMHHPNIIKTLDLVTDASGRYCIVMEYCSGGDLYQAIKKDKMTLPKINSYFKQLILGLDYLHSLGVAHRDVKPENLILSGDGHTLKITDFGVADVFCETWQRHSRLSDGFCGSLAFIAPEVFSLLSNRSVDDNNTRVISSSSSSSSLSPHVPSSSPLSPAAQAPAPAPACRTLSLTSGYQASKVDVWSAAIVYCCMLFKGTMFNSAERSDPNYRAYLNSYPSRSFVIFDSLDTGIRSLLYHMLDPDPEQRISTAQILQVPFINELE</sequence>
<accession>A0A1X2IQ57</accession>
<feature type="domain" description="Protein kinase" evidence="10">
    <location>
        <begin position="99"/>
        <end position="445"/>
    </location>
</feature>
<feature type="compositionally biased region" description="Basic and acidic residues" evidence="9">
    <location>
        <begin position="12"/>
        <end position="23"/>
    </location>
</feature>
<organism evidence="11 12">
    <name type="scientific">Absidia repens</name>
    <dbReference type="NCBI Taxonomy" id="90262"/>
    <lineage>
        <taxon>Eukaryota</taxon>
        <taxon>Fungi</taxon>
        <taxon>Fungi incertae sedis</taxon>
        <taxon>Mucoromycota</taxon>
        <taxon>Mucoromycotina</taxon>
        <taxon>Mucoromycetes</taxon>
        <taxon>Mucorales</taxon>
        <taxon>Cunninghamellaceae</taxon>
        <taxon>Absidia</taxon>
    </lineage>
</organism>
<comment type="catalytic activity">
    <reaction evidence="8">
        <text>L-seryl-[protein] + ATP = O-phospho-L-seryl-[protein] + ADP + H(+)</text>
        <dbReference type="Rhea" id="RHEA:17989"/>
        <dbReference type="Rhea" id="RHEA-COMP:9863"/>
        <dbReference type="Rhea" id="RHEA-COMP:11604"/>
        <dbReference type="ChEBI" id="CHEBI:15378"/>
        <dbReference type="ChEBI" id="CHEBI:29999"/>
        <dbReference type="ChEBI" id="CHEBI:30616"/>
        <dbReference type="ChEBI" id="CHEBI:83421"/>
        <dbReference type="ChEBI" id="CHEBI:456216"/>
        <dbReference type="EC" id="2.7.11.1"/>
    </reaction>
</comment>
<evidence type="ECO:0000256" key="4">
    <source>
        <dbReference type="ARBA" id="ARBA00022741"/>
    </source>
</evidence>
<name>A0A1X2IQ57_9FUNG</name>
<dbReference type="PROSITE" id="PS00108">
    <property type="entry name" value="PROTEIN_KINASE_ST"/>
    <property type="match status" value="1"/>
</dbReference>
<evidence type="ECO:0000256" key="6">
    <source>
        <dbReference type="ARBA" id="ARBA00022840"/>
    </source>
</evidence>
<dbReference type="SUPFAM" id="SSF56112">
    <property type="entry name" value="Protein kinase-like (PK-like)"/>
    <property type="match status" value="1"/>
</dbReference>
<evidence type="ECO:0000256" key="3">
    <source>
        <dbReference type="ARBA" id="ARBA00022679"/>
    </source>
</evidence>
<gene>
    <name evidence="11" type="ORF">BCR42DRAFT_488910</name>
</gene>
<dbReference type="InterPro" id="IPR008271">
    <property type="entry name" value="Ser/Thr_kinase_AS"/>
</dbReference>
<comment type="catalytic activity">
    <reaction evidence="7">
        <text>L-threonyl-[protein] + ATP = O-phospho-L-threonyl-[protein] + ADP + H(+)</text>
        <dbReference type="Rhea" id="RHEA:46608"/>
        <dbReference type="Rhea" id="RHEA-COMP:11060"/>
        <dbReference type="Rhea" id="RHEA-COMP:11605"/>
        <dbReference type="ChEBI" id="CHEBI:15378"/>
        <dbReference type="ChEBI" id="CHEBI:30013"/>
        <dbReference type="ChEBI" id="CHEBI:30616"/>
        <dbReference type="ChEBI" id="CHEBI:61977"/>
        <dbReference type="ChEBI" id="CHEBI:456216"/>
        <dbReference type="EC" id="2.7.11.1"/>
    </reaction>
</comment>
<comment type="caution">
    <text evidence="11">The sequence shown here is derived from an EMBL/GenBank/DDBJ whole genome shotgun (WGS) entry which is preliminary data.</text>
</comment>
<keyword evidence="6" id="KW-0067">ATP-binding</keyword>
<feature type="region of interest" description="Disordered" evidence="9">
    <location>
        <begin position="323"/>
        <end position="345"/>
    </location>
</feature>
<keyword evidence="5 11" id="KW-0418">Kinase</keyword>
<evidence type="ECO:0000256" key="7">
    <source>
        <dbReference type="ARBA" id="ARBA00047899"/>
    </source>
</evidence>
<dbReference type="EMBL" id="MCGE01000006">
    <property type="protein sequence ID" value="ORZ20387.1"/>
    <property type="molecule type" value="Genomic_DNA"/>
</dbReference>
<feature type="region of interest" description="Disordered" evidence="9">
    <location>
        <begin position="1"/>
        <end position="52"/>
    </location>
</feature>
<dbReference type="STRING" id="90262.A0A1X2IQ57"/>
<dbReference type="SMART" id="SM00220">
    <property type="entry name" value="S_TKc"/>
    <property type="match status" value="1"/>
</dbReference>
<reference evidence="11 12" key="1">
    <citation type="submission" date="2016-07" db="EMBL/GenBank/DDBJ databases">
        <title>Pervasive Adenine N6-methylation of Active Genes in Fungi.</title>
        <authorList>
            <consortium name="DOE Joint Genome Institute"/>
            <person name="Mondo S.J."/>
            <person name="Dannebaum R.O."/>
            <person name="Kuo R.C."/>
            <person name="Labutti K."/>
            <person name="Haridas S."/>
            <person name="Kuo A."/>
            <person name="Salamov A."/>
            <person name="Ahrendt S.R."/>
            <person name="Lipzen A."/>
            <person name="Sullivan W."/>
            <person name="Andreopoulos W.B."/>
            <person name="Clum A."/>
            <person name="Lindquist E."/>
            <person name="Daum C."/>
            <person name="Ramamoorthy G.K."/>
            <person name="Gryganskyi A."/>
            <person name="Culley D."/>
            <person name="Magnuson J.K."/>
            <person name="James T.Y."/>
            <person name="O'Malley M.A."/>
            <person name="Stajich J.E."/>
            <person name="Spatafora J.W."/>
            <person name="Visel A."/>
            <person name="Grigoriev I.V."/>
        </authorList>
    </citation>
    <scope>NUCLEOTIDE SEQUENCE [LARGE SCALE GENOMIC DNA]</scope>
    <source>
        <strain evidence="11 12">NRRL 1336</strain>
    </source>
</reference>
<evidence type="ECO:0000313" key="12">
    <source>
        <dbReference type="Proteomes" id="UP000193560"/>
    </source>
</evidence>